<gene>
    <name evidence="3" type="ORF">CH341_12130</name>
</gene>
<dbReference type="AlphaFoldDB" id="A0A327KYA6"/>
<feature type="domain" description="Polysaccharide pyruvyl transferase" evidence="2">
    <location>
        <begin position="22"/>
        <end position="301"/>
    </location>
</feature>
<protein>
    <recommendedName>
        <fullName evidence="2">Polysaccharide pyruvyl transferase domain-containing protein</fullName>
    </recommendedName>
</protein>
<evidence type="ECO:0000313" key="4">
    <source>
        <dbReference type="Proteomes" id="UP000249130"/>
    </source>
</evidence>
<dbReference type="EMBL" id="NPEX01000067">
    <property type="protein sequence ID" value="RAI43870.1"/>
    <property type="molecule type" value="Genomic_DNA"/>
</dbReference>
<evidence type="ECO:0000313" key="3">
    <source>
        <dbReference type="EMBL" id="RAI43870.1"/>
    </source>
</evidence>
<evidence type="ECO:0000259" key="2">
    <source>
        <dbReference type="Pfam" id="PF04230"/>
    </source>
</evidence>
<evidence type="ECO:0000256" key="1">
    <source>
        <dbReference type="SAM" id="MobiDB-lite"/>
    </source>
</evidence>
<dbReference type="RefSeq" id="WP_111419297.1">
    <property type="nucleotide sequence ID" value="NZ_NPEX01000067.1"/>
</dbReference>
<dbReference type="InterPro" id="IPR007345">
    <property type="entry name" value="Polysacch_pyruvyl_Trfase"/>
</dbReference>
<organism evidence="3 4">
    <name type="scientific">Rhodoplanes roseus</name>
    <dbReference type="NCBI Taxonomy" id="29409"/>
    <lineage>
        <taxon>Bacteria</taxon>
        <taxon>Pseudomonadati</taxon>
        <taxon>Pseudomonadota</taxon>
        <taxon>Alphaproteobacteria</taxon>
        <taxon>Hyphomicrobiales</taxon>
        <taxon>Nitrobacteraceae</taxon>
        <taxon>Rhodoplanes</taxon>
    </lineage>
</organism>
<dbReference type="OrthoDB" id="9816424at2"/>
<feature type="region of interest" description="Disordered" evidence="1">
    <location>
        <begin position="459"/>
        <end position="487"/>
    </location>
</feature>
<sequence>MELGVNARRLRVGITGTFDVQNYGDLLFPLIAEAELSRRLGPIDLSPFSYHARRVPHWPYDVTPLSRLPTIVDDLDGLIVGGGLLVRFDKDVAPGYVSPAADVHHPTGYWLVPALLALQAGRPVVWNAPSAAGPVPDWAKPLMRLAIGSSRYVAMRDDVSRSALLGFAGETEIAVVPDTGFGIARLLEHVDRSPAFSGLCEQLGLRGPYIVVHATTGLQPFCELVRDHPERFADFQIVALPTGPALGDGAGHIRADLPNVIDLPAWPNPILIAEIIKHATAVVGKGLHLSVTALGFGVPVFRPAHAFGGKYAILSDFSSVHAFADSERIEPSWFLDKVGRRDVEPGVVAANLQLSHHWDTIASIIESGTSRRVPQEVGRIWQRLPIVLETGFDRAQSVATLEGDIASLRADIVGLDDRVAAQSIALAESNRRLEEKQAVVDELNREIGVITMRLRAAEEARNAAPPAPAGRSQTEAAAASAGGHDQTRLRRRGRLRRLIKWPTFRTAKRLLKRAFRERRERWIVAQSGLFDPTWYLSNYPDVATAGVDPVEHYLTAGAAEGRDPGPSFSTSKYLSLRPEVAAAGLNPLLHFIAARRGGDAAFDMEEIRPGPPDDLAGSAVGRLLHSFSDRSNEDRAVVYGPAVSGWHQNGPRR</sequence>
<accession>A0A327KYA6</accession>
<reference evidence="3 4" key="1">
    <citation type="submission" date="2017-07" db="EMBL/GenBank/DDBJ databases">
        <title>Draft Genome Sequences of Select Purple Nonsulfur Bacteria.</title>
        <authorList>
            <person name="Lasarre B."/>
            <person name="Mckinlay J.B."/>
        </authorList>
    </citation>
    <scope>NUCLEOTIDE SEQUENCE [LARGE SCALE GENOMIC DNA]</scope>
    <source>
        <strain evidence="3 4">DSM 5909</strain>
    </source>
</reference>
<dbReference type="Pfam" id="PF04230">
    <property type="entry name" value="PS_pyruv_trans"/>
    <property type="match status" value="1"/>
</dbReference>
<comment type="caution">
    <text evidence="3">The sequence shown here is derived from an EMBL/GenBank/DDBJ whole genome shotgun (WGS) entry which is preliminary data.</text>
</comment>
<name>A0A327KYA6_9BRAD</name>
<dbReference type="Proteomes" id="UP000249130">
    <property type="component" value="Unassembled WGS sequence"/>
</dbReference>
<keyword evidence="4" id="KW-1185">Reference proteome</keyword>
<proteinExistence type="predicted"/>